<dbReference type="RefSeq" id="WP_072245449.1">
    <property type="nucleotide sequence ID" value="NZ_FBYC01000004.1"/>
</dbReference>
<protein>
    <submittedName>
        <fullName evidence="13">Zinc protease</fullName>
        <ecNumber evidence="13">3.4.24.-</ecNumber>
    </submittedName>
</protein>
<evidence type="ECO:0000259" key="11">
    <source>
        <dbReference type="Pfam" id="PF05193"/>
    </source>
</evidence>
<proteinExistence type="inferred from homology"/>
<dbReference type="Pfam" id="PF00675">
    <property type="entry name" value="Peptidase_M16"/>
    <property type="match status" value="1"/>
</dbReference>
<feature type="chain" id="PRO_5010252287" evidence="9">
    <location>
        <begin position="20"/>
        <end position="442"/>
    </location>
</feature>
<evidence type="ECO:0000256" key="7">
    <source>
        <dbReference type="ARBA" id="ARBA00023049"/>
    </source>
</evidence>
<organism evidence="13 14">
    <name type="scientific">Roseibaca calidilacus</name>
    <dbReference type="NCBI Taxonomy" id="1666912"/>
    <lineage>
        <taxon>Bacteria</taxon>
        <taxon>Pseudomonadati</taxon>
        <taxon>Pseudomonadota</taxon>
        <taxon>Alphaproteobacteria</taxon>
        <taxon>Rhodobacterales</taxon>
        <taxon>Paracoccaceae</taxon>
        <taxon>Roseinatronobacter</taxon>
    </lineage>
</organism>
<evidence type="ECO:0000313" key="15">
    <source>
        <dbReference type="Proteomes" id="UP000182045"/>
    </source>
</evidence>
<evidence type="ECO:0000256" key="5">
    <source>
        <dbReference type="ARBA" id="ARBA00022801"/>
    </source>
</evidence>
<dbReference type="GO" id="GO:0004222">
    <property type="term" value="F:metalloendopeptidase activity"/>
    <property type="evidence" value="ECO:0007669"/>
    <property type="project" value="InterPro"/>
</dbReference>
<dbReference type="PANTHER" id="PTHR43690:SF17">
    <property type="entry name" value="PROTEIN YHJJ"/>
    <property type="match status" value="1"/>
</dbReference>
<evidence type="ECO:0000256" key="2">
    <source>
        <dbReference type="ARBA" id="ARBA00007261"/>
    </source>
</evidence>
<dbReference type="GO" id="GO:0046872">
    <property type="term" value="F:metal ion binding"/>
    <property type="evidence" value="ECO:0007669"/>
    <property type="project" value="UniProtKB-KW"/>
</dbReference>
<keyword evidence="4" id="KW-0479">Metal-binding</keyword>
<dbReference type="InterPro" id="IPR007863">
    <property type="entry name" value="Peptidase_M16_C"/>
</dbReference>
<dbReference type="InterPro" id="IPR011765">
    <property type="entry name" value="Pept_M16_N"/>
</dbReference>
<keyword evidence="6" id="KW-0862">Zinc</keyword>
<keyword evidence="5 13" id="KW-0378">Hydrolase</keyword>
<comment type="cofactor">
    <cofactor evidence="1">
        <name>Zn(2+)</name>
        <dbReference type="ChEBI" id="CHEBI:29105"/>
    </cofactor>
</comment>
<keyword evidence="7" id="KW-0482">Metalloprotease</keyword>
<dbReference type="InterPro" id="IPR001431">
    <property type="entry name" value="Pept_M16_Zn_BS"/>
</dbReference>
<dbReference type="PROSITE" id="PS51257">
    <property type="entry name" value="PROKAR_LIPOPROTEIN"/>
    <property type="match status" value="1"/>
</dbReference>
<name>A0A0P7YTD3_9RHOB</name>
<comment type="similarity">
    <text evidence="2 8">Belongs to the peptidase M16 family.</text>
</comment>
<dbReference type="InterPro" id="IPR011249">
    <property type="entry name" value="Metalloenz_LuxS/M16"/>
</dbReference>
<dbReference type="Gene3D" id="3.30.830.10">
    <property type="entry name" value="Metalloenzyme, LuxS/M16 peptidase-like"/>
    <property type="match status" value="2"/>
</dbReference>
<keyword evidence="3 13" id="KW-0645">Protease</keyword>
<dbReference type="AlphaFoldDB" id="A0A0P7YTD3"/>
<dbReference type="Proteomes" id="UP000182045">
    <property type="component" value="Unassembled WGS sequence"/>
</dbReference>
<reference evidence="13 14" key="1">
    <citation type="submission" date="2015-09" db="EMBL/GenBank/DDBJ databases">
        <title>Identification and resolution of microdiversity through metagenomic sequencing of parallel consortia.</title>
        <authorList>
            <person name="Nelson W.C."/>
            <person name="Romine M.F."/>
            <person name="Lindemann S.R."/>
        </authorList>
    </citation>
    <scope>NUCLEOTIDE SEQUENCE [LARGE SCALE GENOMIC DNA]</scope>
    <source>
        <strain evidence="13">HL-91</strain>
    </source>
</reference>
<evidence type="ECO:0000256" key="3">
    <source>
        <dbReference type="ARBA" id="ARBA00022670"/>
    </source>
</evidence>
<dbReference type="EMBL" id="FBYC01000004">
    <property type="protein sequence ID" value="CUX80399.1"/>
    <property type="molecule type" value="Genomic_DNA"/>
</dbReference>
<keyword evidence="15" id="KW-1185">Reference proteome</keyword>
<dbReference type="SUPFAM" id="SSF63411">
    <property type="entry name" value="LuxS/MPP-like metallohydrolase"/>
    <property type="match status" value="2"/>
</dbReference>
<evidence type="ECO:0000313" key="14">
    <source>
        <dbReference type="Proteomes" id="UP000050413"/>
    </source>
</evidence>
<evidence type="ECO:0000256" key="8">
    <source>
        <dbReference type="RuleBase" id="RU004447"/>
    </source>
</evidence>
<dbReference type="PATRIC" id="fig|1666912.4.peg.2488"/>
<dbReference type="GO" id="GO:0006508">
    <property type="term" value="P:proteolysis"/>
    <property type="evidence" value="ECO:0007669"/>
    <property type="project" value="UniProtKB-KW"/>
</dbReference>
<feature type="domain" description="Peptidase M16 C-terminal" evidence="11">
    <location>
        <begin position="187"/>
        <end position="368"/>
    </location>
</feature>
<dbReference type="OrthoDB" id="9811314at2"/>
<comment type="caution">
    <text evidence="13">The sequence shown here is derived from an EMBL/GenBank/DDBJ whole genome shotgun (WGS) entry which is preliminary data.</text>
</comment>
<feature type="signal peptide" evidence="9">
    <location>
        <begin position="1"/>
        <end position="19"/>
    </location>
</feature>
<keyword evidence="9" id="KW-0732">Signal</keyword>
<reference evidence="12 15" key="2">
    <citation type="submission" date="2016-01" db="EMBL/GenBank/DDBJ databases">
        <authorList>
            <person name="Varghese N."/>
        </authorList>
    </citation>
    <scope>NUCLEOTIDE SEQUENCE [LARGE SCALE GENOMIC DNA]</scope>
    <source>
        <strain evidence="12 15">HL-91</strain>
    </source>
</reference>
<dbReference type="InterPro" id="IPR050626">
    <property type="entry name" value="Peptidase_M16"/>
</dbReference>
<evidence type="ECO:0000256" key="1">
    <source>
        <dbReference type="ARBA" id="ARBA00001947"/>
    </source>
</evidence>
<gene>
    <name evidence="13" type="primary">pqqL</name>
    <name evidence="12" type="ORF">Ga0058931_1108</name>
    <name evidence="13" type="ORF">HLUCCA05_11505</name>
</gene>
<evidence type="ECO:0000256" key="6">
    <source>
        <dbReference type="ARBA" id="ARBA00022833"/>
    </source>
</evidence>
<evidence type="ECO:0000256" key="9">
    <source>
        <dbReference type="SAM" id="SignalP"/>
    </source>
</evidence>
<feature type="domain" description="Peptidase M16 N-terminal" evidence="10">
    <location>
        <begin position="33"/>
        <end position="178"/>
    </location>
</feature>
<dbReference type="Pfam" id="PF05193">
    <property type="entry name" value="Peptidase_M16_C"/>
    <property type="match status" value="1"/>
</dbReference>
<accession>A0A0P7YTD3</accession>
<dbReference type="STRING" id="1666912.Ga0058931_1108"/>
<sequence length="442" mass="48508">MRNVIAAVGFILTACAAQASTVTQGSLENGMDVLVIEDRRAPVVVHMVWYRVGAADEPVLKSGIAHFLEHLMFKGTDDLAPGEFSAVVEANGGRDNAFTSWDYTGYFQRVASDRLGLMMQMEADRMTDLTLSEAEWRPERDVILNERGQVVESEPGRVFNEAMMAALYQAHPYGTPIIGWRHEMETLNGDDAKAFYRQHYAPNNAILVVAGDVDFDEAMELARTHYGPIPANPDVTTRARPMEPPHTAARHLTLEDARVGTPYVSRMYLAPTRHNTEEAAALQILAALLGGSASTSVLERKLNFEQGVALSAWANYSGMARDYGTFSVGIAPVDGVSLEDAEAALDAAIVEFVEEGVDQKQFDRVRRQIRASEIYALDNVQGRARQYGVGLSVGLSVDEIDDWIDALEAVTPEQVIEAANLLLDRKSSVTGYLTRPETEAVN</sequence>
<dbReference type="Proteomes" id="UP000050413">
    <property type="component" value="Unassembled WGS sequence"/>
</dbReference>
<dbReference type="PROSITE" id="PS00143">
    <property type="entry name" value="INSULINASE"/>
    <property type="match status" value="1"/>
</dbReference>
<evidence type="ECO:0000313" key="12">
    <source>
        <dbReference type="EMBL" id="CUX80399.1"/>
    </source>
</evidence>
<dbReference type="PANTHER" id="PTHR43690">
    <property type="entry name" value="NARDILYSIN"/>
    <property type="match status" value="1"/>
</dbReference>
<evidence type="ECO:0000313" key="13">
    <source>
        <dbReference type="EMBL" id="KPP93594.1"/>
    </source>
</evidence>
<evidence type="ECO:0000256" key="4">
    <source>
        <dbReference type="ARBA" id="ARBA00022723"/>
    </source>
</evidence>
<evidence type="ECO:0000259" key="10">
    <source>
        <dbReference type="Pfam" id="PF00675"/>
    </source>
</evidence>
<dbReference type="EMBL" id="LJSG01000008">
    <property type="protein sequence ID" value="KPP93594.1"/>
    <property type="molecule type" value="Genomic_DNA"/>
</dbReference>
<dbReference type="EC" id="3.4.24.-" evidence="13"/>